<organism evidence="1 2">
    <name type="scientific">Methylophilus flavus</name>
    <dbReference type="NCBI Taxonomy" id="640084"/>
    <lineage>
        <taxon>Bacteria</taxon>
        <taxon>Pseudomonadati</taxon>
        <taxon>Pseudomonadota</taxon>
        <taxon>Betaproteobacteria</taxon>
        <taxon>Nitrosomonadales</taxon>
        <taxon>Methylophilaceae</taxon>
        <taxon>Methylophilus</taxon>
    </lineage>
</organism>
<evidence type="ECO:0000313" key="1">
    <source>
        <dbReference type="EMBL" id="MFD1121845.1"/>
    </source>
</evidence>
<keyword evidence="2" id="KW-1185">Reference proteome</keyword>
<proteinExistence type="predicted"/>
<name>A0ABW3PHT4_9PROT</name>
<evidence type="ECO:0000313" key="2">
    <source>
        <dbReference type="Proteomes" id="UP001597206"/>
    </source>
</evidence>
<accession>A0ABW3PHT4</accession>
<reference evidence="2" key="1">
    <citation type="journal article" date="2019" name="Int. J. Syst. Evol. Microbiol.">
        <title>The Global Catalogue of Microorganisms (GCM) 10K type strain sequencing project: providing services to taxonomists for standard genome sequencing and annotation.</title>
        <authorList>
            <consortium name="The Broad Institute Genomics Platform"/>
            <consortium name="The Broad Institute Genome Sequencing Center for Infectious Disease"/>
            <person name="Wu L."/>
            <person name="Ma J."/>
        </authorList>
    </citation>
    <scope>NUCLEOTIDE SEQUENCE [LARGE SCALE GENOMIC DNA]</scope>
    <source>
        <strain evidence="2">CCUG 58411</strain>
    </source>
</reference>
<dbReference type="Proteomes" id="UP001597206">
    <property type="component" value="Unassembled WGS sequence"/>
</dbReference>
<gene>
    <name evidence="1" type="ORF">ACFQ2T_04970</name>
</gene>
<protein>
    <recommendedName>
        <fullName evidence="3">Helix-turn-helix domain-containing protein</fullName>
    </recommendedName>
</protein>
<comment type="caution">
    <text evidence="1">The sequence shown here is derived from an EMBL/GenBank/DDBJ whole genome shotgun (WGS) entry which is preliminary data.</text>
</comment>
<dbReference type="EMBL" id="JBHTLN010000001">
    <property type="protein sequence ID" value="MFD1121845.1"/>
    <property type="molecule type" value="Genomic_DNA"/>
</dbReference>
<dbReference type="RefSeq" id="WP_379031318.1">
    <property type="nucleotide sequence ID" value="NZ_JBHTLN010000001.1"/>
</dbReference>
<evidence type="ECO:0008006" key="3">
    <source>
        <dbReference type="Google" id="ProtNLM"/>
    </source>
</evidence>
<sequence length="91" mass="10646">MTTDAQIEYEQKQLIWNQMLPTWQPVAAIALRAELPVRTALKHLVDFYNRGQVKMSYSRIDGHNKVHMFKKIEVQKILGVYTVIESMVEEV</sequence>